<reference evidence="2 3" key="1">
    <citation type="submission" date="2021-01" db="EMBL/GenBank/DDBJ databases">
        <title>Whole genome shotgun sequence of Microbispora corallina NBRC 16416.</title>
        <authorList>
            <person name="Komaki H."/>
            <person name="Tamura T."/>
        </authorList>
    </citation>
    <scope>NUCLEOTIDE SEQUENCE [LARGE SCALE GENOMIC DNA]</scope>
    <source>
        <strain evidence="2 3">NBRC 16416</strain>
    </source>
</reference>
<name>A0ABQ4FZ25_9ACTN</name>
<dbReference type="Gene3D" id="1.20.120.520">
    <property type="entry name" value="nmb1532 protein domain like"/>
    <property type="match status" value="1"/>
</dbReference>
<dbReference type="Proteomes" id="UP000603904">
    <property type="component" value="Unassembled WGS sequence"/>
</dbReference>
<organism evidence="2 3">
    <name type="scientific">Microbispora corallina</name>
    <dbReference type="NCBI Taxonomy" id="83302"/>
    <lineage>
        <taxon>Bacteria</taxon>
        <taxon>Bacillati</taxon>
        <taxon>Actinomycetota</taxon>
        <taxon>Actinomycetes</taxon>
        <taxon>Streptosporangiales</taxon>
        <taxon>Streptosporangiaceae</taxon>
        <taxon>Microbispora</taxon>
    </lineage>
</organism>
<sequence>MSDHRPTTETTDEADVVDLLLLQHALIRDLFDEVETGGDRAGAFRRLVRVLAVHETAEEEIVHPVARRVLDGGEAVVDERLAEEHEAKEMLDRLDKMGPDDPEFDKNLRVLRAAVLAHARSEERYEFTPLRALTSEAERRSMTLGVKAAEAMAPTRPHPGVESATASVLLGPPVAIMDRTRDLIREAMGTDG</sequence>
<dbReference type="InterPro" id="IPR012312">
    <property type="entry name" value="Hemerythrin-like"/>
</dbReference>
<dbReference type="EMBL" id="BOOC01000011">
    <property type="protein sequence ID" value="GIH40055.1"/>
    <property type="molecule type" value="Genomic_DNA"/>
</dbReference>
<evidence type="ECO:0000313" key="3">
    <source>
        <dbReference type="Proteomes" id="UP000603904"/>
    </source>
</evidence>
<accession>A0ABQ4FZ25</accession>
<dbReference type="PANTHER" id="PTHR35585">
    <property type="entry name" value="HHE DOMAIN PROTEIN (AFU_ORTHOLOGUE AFUA_4G00730)"/>
    <property type="match status" value="1"/>
</dbReference>
<dbReference type="PANTHER" id="PTHR35585:SF1">
    <property type="entry name" value="HHE DOMAIN PROTEIN (AFU_ORTHOLOGUE AFUA_4G00730)"/>
    <property type="match status" value="1"/>
</dbReference>
<protein>
    <submittedName>
        <fullName evidence="2">Hemerythrin</fullName>
    </submittedName>
</protein>
<comment type="caution">
    <text evidence="2">The sequence shown here is derived from an EMBL/GenBank/DDBJ whole genome shotgun (WGS) entry which is preliminary data.</text>
</comment>
<feature type="domain" description="Hemerythrin-like" evidence="1">
    <location>
        <begin position="16"/>
        <end position="125"/>
    </location>
</feature>
<dbReference type="Pfam" id="PF01814">
    <property type="entry name" value="Hemerythrin"/>
    <property type="match status" value="1"/>
</dbReference>
<gene>
    <name evidence="2" type="ORF">Mco01_30550</name>
</gene>
<dbReference type="RefSeq" id="WP_204057516.1">
    <property type="nucleotide sequence ID" value="NZ_BAAAGP010000027.1"/>
</dbReference>
<proteinExistence type="predicted"/>
<evidence type="ECO:0000313" key="2">
    <source>
        <dbReference type="EMBL" id="GIH40055.1"/>
    </source>
</evidence>
<dbReference type="CDD" id="cd12108">
    <property type="entry name" value="Hr-like"/>
    <property type="match status" value="1"/>
</dbReference>
<evidence type="ECO:0000259" key="1">
    <source>
        <dbReference type="Pfam" id="PF01814"/>
    </source>
</evidence>
<keyword evidence="3" id="KW-1185">Reference proteome</keyword>